<dbReference type="Pfam" id="PF01850">
    <property type="entry name" value="PIN"/>
    <property type="match status" value="1"/>
</dbReference>
<keyword evidence="3" id="KW-1185">Reference proteome</keyword>
<dbReference type="PANTHER" id="PTHR36173">
    <property type="entry name" value="RIBONUCLEASE VAPC16-RELATED"/>
    <property type="match status" value="1"/>
</dbReference>
<dbReference type="CDD" id="cd09872">
    <property type="entry name" value="PIN_Sll0205-like"/>
    <property type="match status" value="1"/>
</dbReference>
<dbReference type="InterPro" id="IPR052919">
    <property type="entry name" value="TA_system_RNase"/>
</dbReference>
<feature type="domain" description="PIN" evidence="1">
    <location>
        <begin position="4"/>
        <end position="119"/>
    </location>
</feature>
<evidence type="ECO:0000259" key="1">
    <source>
        <dbReference type="Pfam" id="PF01850"/>
    </source>
</evidence>
<dbReference type="InterPro" id="IPR041705">
    <property type="entry name" value="PIN_Sll0205"/>
</dbReference>
<dbReference type="HOGENOM" id="CLU_129890_0_1_6"/>
<gene>
    <name evidence="2" type="ORF">C427_3316</name>
</gene>
<dbReference type="STRING" id="1129794.C427_3316"/>
<evidence type="ECO:0000313" key="3">
    <source>
        <dbReference type="Proteomes" id="UP000011864"/>
    </source>
</evidence>
<name>K6YZA7_9ALTE</name>
<dbReference type="InterPro" id="IPR002716">
    <property type="entry name" value="PIN_dom"/>
</dbReference>
<sequence>MKRILLDTHALIWWMNGDQALGEFALECIANENNHVYVSAASVWEMSIKRQLGKLECPVDLDSVIESLGFSKLPISIFHSEQAGQLPIHHKDPFDRMLIAQAQAEGLQLITKDEYFPSYGISLIDATK</sequence>
<dbReference type="KEGG" id="gps:C427_3316"/>
<proteinExistence type="predicted"/>
<dbReference type="PATRIC" id="fig|1129794.4.peg.3297"/>
<reference evidence="2 3" key="1">
    <citation type="journal article" date="2013" name="Genome Announc.">
        <title>Complete Genome Sequence of Glaciecola psychrophila Strain 170T.</title>
        <authorList>
            <person name="Yin J."/>
            <person name="Chen J."/>
            <person name="Liu G."/>
            <person name="Yu Y."/>
            <person name="Song L."/>
            <person name="Wang X."/>
            <person name="Qu X."/>
        </authorList>
    </citation>
    <scope>NUCLEOTIDE SEQUENCE [LARGE SCALE GENOMIC DNA]</scope>
    <source>
        <strain evidence="2 3">170</strain>
    </source>
</reference>
<dbReference type="AlphaFoldDB" id="K6YZA7"/>
<dbReference type="InterPro" id="IPR029060">
    <property type="entry name" value="PIN-like_dom_sf"/>
</dbReference>
<dbReference type="OrthoDB" id="9798990at2"/>
<dbReference type="eggNOG" id="COG3744">
    <property type="taxonomic scope" value="Bacteria"/>
</dbReference>
<dbReference type="EMBL" id="CP003837">
    <property type="protein sequence ID" value="AGH45425.1"/>
    <property type="molecule type" value="Genomic_DNA"/>
</dbReference>
<dbReference type="Proteomes" id="UP000011864">
    <property type="component" value="Chromosome"/>
</dbReference>
<organism evidence="2 3">
    <name type="scientific">Paraglaciecola psychrophila 170</name>
    <dbReference type="NCBI Taxonomy" id="1129794"/>
    <lineage>
        <taxon>Bacteria</taxon>
        <taxon>Pseudomonadati</taxon>
        <taxon>Pseudomonadota</taxon>
        <taxon>Gammaproteobacteria</taxon>
        <taxon>Alteromonadales</taxon>
        <taxon>Alteromonadaceae</taxon>
        <taxon>Paraglaciecola</taxon>
    </lineage>
</organism>
<dbReference type="PANTHER" id="PTHR36173:SF2">
    <property type="entry name" value="RIBONUCLEASE VAPC16"/>
    <property type="match status" value="1"/>
</dbReference>
<accession>K6YZA7</accession>
<dbReference type="RefSeq" id="WP_007638695.1">
    <property type="nucleotide sequence ID" value="NC_020514.1"/>
</dbReference>
<dbReference type="Gene3D" id="3.40.50.1010">
    <property type="entry name" value="5'-nuclease"/>
    <property type="match status" value="1"/>
</dbReference>
<evidence type="ECO:0000313" key="2">
    <source>
        <dbReference type="EMBL" id="AGH45425.1"/>
    </source>
</evidence>
<protein>
    <submittedName>
        <fullName evidence="2">PilT domain-containing protein</fullName>
    </submittedName>
</protein>
<dbReference type="SUPFAM" id="SSF88723">
    <property type="entry name" value="PIN domain-like"/>
    <property type="match status" value="1"/>
</dbReference>